<protein>
    <submittedName>
        <fullName evidence="1">Uncharacterized protein</fullName>
    </submittedName>
</protein>
<reference evidence="1 2" key="1">
    <citation type="journal article" date="2013" name="Mar. Genomics">
        <title>Expression of sulfatases in Rhodopirellula baltica and the diversity of sulfatases in the genus Rhodopirellula.</title>
        <authorList>
            <person name="Wegner C.E."/>
            <person name="Richter-Heitmann T."/>
            <person name="Klindworth A."/>
            <person name="Klockow C."/>
            <person name="Richter M."/>
            <person name="Achstetter T."/>
            <person name="Glockner F.O."/>
            <person name="Harder J."/>
        </authorList>
    </citation>
    <scope>NUCLEOTIDE SEQUENCE [LARGE SCALE GENOMIC DNA]</scope>
    <source>
        <strain evidence="1 2">SH28</strain>
    </source>
</reference>
<evidence type="ECO:0000313" key="2">
    <source>
        <dbReference type="Proteomes" id="UP000007993"/>
    </source>
</evidence>
<dbReference type="Gene3D" id="1.20.1440.60">
    <property type="entry name" value="23S rRNA-intervening sequence"/>
    <property type="match status" value="1"/>
</dbReference>
<dbReference type="Proteomes" id="UP000007993">
    <property type="component" value="Unassembled WGS sequence"/>
</dbReference>
<dbReference type="PATRIC" id="fig|993517.3.peg.4090"/>
<accession>K5CBW8</accession>
<sequence length="70" mass="7672">MNVEKGQASQAIADFVSKYSIVGKEVHGIRFWLRLLASTKLVPTDRLMPLADGANSLLSILAAIIKNSRF</sequence>
<dbReference type="EMBL" id="AMCW01000108">
    <property type="protein sequence ID" value="EKK00940.1"/>
    <property type="molecule type" value="Genomic_DNA"/>
</dbReference>
<name>K5CBW8_RHOBT</name>
<comment type="caution">
    <text evidence="1">The sequence shown here is derived from an EMBL/GenBank/DDBJ whole genome shotgun (WGS) entry which is preliminary data.</text>
</comment>
<dbReference type="SUPFAM" id="SSF158446">
    <property type="entry name" value="IVS-encoded protein-like"/>
    <property type="match status" value="1"/>
</dbReference>
<organism evidence="1 2">
    <name type="scientific">Rhodopirellula baltica SH28</name>
    <dbReference type="NCBI Taxonomy" id="993517"/>
    <lineage>
        <taxon>Bacteria</taxon>
        <taxon>Pseudomonadati</taxon>
        <taxon>Planctomycetota</taxon>
        <taxon>Planctomycetia</taxon>
        <taxon>Pirellulales</taxon>
        <taxon>Pirellulaceae</taxon>
        <taxon>Rhodopirellula</taxon>
    </lineage>
</organism>
<evidence type="ECO:0000313" key="1">
    <source>
        <dbReference type="EMBL" id="EKK00940.1"/>
    </source>
</evidence>
<dbReference type="InterPro" id="IPR036583">
    <property type="entry name" value="23S_rRNA_IVS_sf"/>
</dbReference>
<gene>
    <name evidence="1" type="ORF">RBSH_03766</name>
</gene>
<proteinExistence type="predicted"/>
<dbReference type="AlphaFoldDB" id="K5CBW8"/>